<protein>
    <submittedName>
        <fullName evidence="1">LamB/YcsF family protein</fullName>
    </submittedName>
</protein>
<evidence type="ECO:0000313" key="2">
    <source>
        <dbReference type="Proteomes" id="UP000664698"/>
    </source>
</evidence>
<dbReference type="Proteomes" id="UP000664698">
    <property type="component" value="Unassembled WGS sequence"/>
</dbReference>
<comment type="caution">
    <text evidence="1">The sequence shown here is derived from an EMBL/GenBank/DDBJ whole genome shotgun (WGS) entry which is preliminary data.</text>
</comment>
<dbReference type="RefSeq" id="WP_206567934.1">
    <property type="nucleotide sequence ID" value="NZ_JAFKCW010000001.1"/>
</dbReference>
<reference evidence="1 2" key="1">
    <citation type="submission" date="2021-03" db="EMBL/GenBank/DDBJ databases">
        <title>novel species isolated from a fishpond in China.</title>
        <authorList>
            <person name="Lu H."/>
            <person name="Cai Z."/>
        </authorList>
    </citation>
    <scope>NUCLEOTIDE SEQUENCE [LARGE SCALE GENOMIC DNA]</scope>
    <source>
        <strain evidence="1 2">JCM 31546</strain>
    </source>
</reference>
<gene>
    <name evidence="1" type="ORF">J0A67_03790</name>
</gene>
<dbReference type="EMBL" id="JAFKCW010000001">
    <property type="protein sequence ID" value="MBN7799966.1"/>
    <property type="molecule type" value="Genomic_DNA"/>
</dbReference>
<dbReference type="Pfam" id="PF03746">
    <property type="entry name" value="LamB_YcsF"/>
    <property type="match status" value="1"/>
</dbReference>
<name>A0ABS3BLZ8_9BACT</name>
<organism evidence="1 2">
    <name type="scientific">Algoriphagus aestuariicola</name>
    <dbReference type="NCBI Taxonomy" id="1852016"/>
    <lineage>
        <taxon>Bacteria</taxon>
        <taxon>Pseudomonadati</taxon>
        <taxon>Bacteroidota</taxon>
        <taxon>Cytophagia</taxon>
        <taxon>Cytophagales</taxon>
        <taxon>Cyclobacteriaceae</taxon>
        <taxon>Algoriphagus</taxon>
    </lineage>
</organism>
<dbReference type="Gene3D" id="3.20.20.370">
    <property type="entry name" value="Glycoside hydrolase/deacetylase"/>
    <property type="match status" value="1"/>
</dbReference>
<dbReference type="CDD" id="cd10801">
    <property type="entry name" value="LamB_YcsF_like_1"/>
    <property type="match status" value="1"/>
</dbReference>
<accession>A0ABS3BLZ8</accession>
<dbReference type="PANTHER" id="PTHR30292:SF0">
    <property type="entry name" value="5-OXOPROLINASE SUBUNIT A"/>
    <property type="match status" value="1"/>
</dbReference>
<proteinExistence type="predicted"/>
<dbReference type="InterPro" id="IPR011330">
    <property type="entry name" value="Glyco_hydro/deAcase_b/a-brl"/>
</dbReference>
<sequence length="241" mass="26563">MSQRSRYKINCDLGEGIPDEALIIPMIDLGSVACGGHFGDRSSIQTTLDLIQTHGKSAGAHPSYPDRANFGRKSLDISPKDLVASLSDQIGLFSDMAQAANLSVDHIKFHGALYNDAAENADLAELLLEFLERNYANVPLLVPPFSQLEKAALAKNHPIRLEIFGDRAYQDDYRLLSRKAENSLLTHLEQVVSHLDAVFSNGLLRTVSGQTLPIHADTICFHGDNPGILGFLPQVRQRYWT</sequence>
<evidence type="ECO:0000313" key="1">
    <source>
        <dbReference type="EMBL" id="MBN7799966.1"/>
    </source>
</evidence>
<dbReference type="PANTHER" id="PTHR30292">
    <property type="entry name" value="UNCHARACTERIZED PROTEIN YBGL-RELATED"/>
    <property type="match status" value="1"/>
</dbReference>
<dbReference type="InterPro" id="IPR005501">
    <property type="entry name" value="LamB/YcsF/PxpA-like"/>
</dbReference>
<keyword evidence="2" id="KW-1185">Reference proteome</keyword>
<dbReference type="SUPFAM" id="SSF88713">
    <property type="entry name" value="Glycoside hydrolase/deacetylase"/>
    <property type="match status" value="1"/>
</dbReference>